<dbReference type="Gene3D" id="1.10.10.10">
    <property type="entry name" value="Winged helix-like DNA-binding domain superfamily/Winged helix DNA-binding domain"/>
    <property type="match status" value="1"/>
</dbReference>
<dbReference type="EMBL" id="FMXQ01000001">
    <property type="protein sequence ID" value="SDB04185.1"/>
    <property type="molecule type" value="Genomic_DNA"/>
</dbReference>
<protein>
    <submittedName>
        <fullName evidence="6">DNA-binding transcriptional regulator, FadR family</fullName>
    </submittedName>
</protein>
<dbReference type="STRING" id="665467.SAMN02982931_00245"/>
<dbReference type="InterPro" id="IPR036388">
    <property type="entry name" value="WH-like_DNA-bd_sf"/>
</dbReference>
<gene>
    <name evidence="6" type="ORF">SAMN02982931_00245</name>
</gene>
<dbReference type="SUPFAM" id="SSF46785">
    <property type="entry name" value="Winged helix' DNA-binding domain"/>
    <property type="match status" value="1"/>
</dbReference>
<evidence type="ECO:0000256" key="1">
    <source>
        <dbReference type="ARBA" id="ARBA00023015"/>
    </source>
</evidence>
<dbReference type="PROSITE" id="PS50949">
    <property type="entry name" value="HTH_GNTR"/>
    <property type="match status" value="1"/>
</dbReference>
<dbReference type="GO" id="GO:0003700">
    <property type="term" value="F:DNA-binding transcription factor activity"/>
    <property type="evidence" value="ECO:0007669"/>
    <property type="project" value="InterPro"/>
</dbReference>
<evidence type="ECO:0000256" key="4">
    <source>
        <dbReference type="SAM" id="MobiDB-lite"/>
    </source>
</evidence>
<evidence type="ECO:0000313" key="7">
    <source>
        <dbReference type="Proteomes" id="UP000199071"/>
    </source>
</evidence>
<accession>A0A1G6A6Z7</accession>
<evidence type="ECO:0000256" key="3">
    <source>
        <dbReference type="ARBA" id="ARBA00023163"/>
    </source>
</evidence>
<feature type="compositionally biased region" description="Basic and acidic residues" evidence="4">
    <location>
        <begin position="1"/>
        <end position="13"/>
    </location>
</feature>
<dbReference type="PANTHER" id="PTHR43537">
    <property type="entry name" value="TRANSCRIPTIONAL REGULATOR, GNTR FAMILY"/>
    <property type="match status" value="1"/>
</dbReference>
<dbReference type="SMART" id="SM00895">
    <property type="entry name" value="FCD"/>
    <property type="match status" value="1"/>
</dbReference>
<dbReference type="SMART" id="SM00345">
    <property type="entry name" value="HTH_GNTR"/>
    <property type="match status" value="1"/>
</dbReference>
<sequence>MKTPGDKHGREAATDIAPGVDKQESIIVPPRLQPERRLKRTDDIAEGIKDLIVEKSLSPGDRLPNERELIDLFHASKSTVREALKSLETQGLIRSRTGPGGGTFVGELSGSRAMELLGNYFFFRQPSIGDIYAVRIKLEPDLAASVIGHLTDADYETLQRTMNLYERPPRDRGEEYQQRLAELDFHSVLAELCPNPILGFICGFMHNLLRNLTICRHIYGSPNPVLREQALHYQISLIRALKAEDADAARRIMQEHMETARRYMEESEATFTRGFLRLDGKR</sequence>
<reference evidence="6 7" key="1">
    <citation type="submission" date="2016-10" db="EMBL/GenBank/DDBJ databases">
        <authorList>
            <person name="de Groot N.N."/>
        </authorList>
    </citation>
    <scope>NUCLEOTIDE SEQUENCE [LARGE SCALE GENOMIC DNA]</scope>
    <source>
        <strain evidence="6 7">ATCC 35022</strain>
    </source>
</reference>
<keyword evidence="1" id="KW-0805">Transcription regulation</keyword>
<name>A0A1G6A6Z7_9HYPH</name>
<dbReference type="CDD" id="cd07377">
    <property type="entry name" value="WHTH_GntR"/>
    <property type="match status" value="1"/>
</dbReference>
<dbReference type="PRINTS" id="PR00035">
    <property type="entry name" value="HTHGNTR"/>
</dbReference>
<dbReference type="Gene3D" id="1.20.120.530">
    <property type="entry name" value="GntR ligand-binding domain-like"/>
    <property type="match status" value="1"/>
</dbReference>
<dbReference type="Proteomes" id="UP000199071">
    <property type="component" value="Unassembled WGS sequence"/>
</dbReference>
<feature type="region of interest" description="Disordered" evidence="4">
    <location>
        <begin position="1"/>
        <end position="28"/>
    </location>
</feature>
<dbReference type="AlphaFoldDB" id="A0A1G6A6Z7"/>
<dbReference type="InterPro" id="IPR008920">
    <property type="entry name" value="TF_FadR/GntR_C"/>
</dbReference>
<dbReference type="RefSeq" id="WP_090874390.1">
    <property type="nucleotide sequence ID" value="NZ_FMXQ01000001.1"/>
</dbReference>
<dbReference type="GO" id="GO:0003677">
    <property type="term" value="F:DNA binding"/>
    <property type="evidence" value="ECO:0007669"/>
    <property type="project" value="UniProtKB-KW"/>
</dbReference>
<dbReference type="InterPro" id="IPR036390">
    <property type="entry name" value="WH_DNA-bd_sf"/>
</dbReference>
<organism evidence="6 7">
    <name type="scientific">Bauldia litoralis</name>
    <dbReference type="NCBI Taxonomy" id="665467"/>
    <lineage>
        <taxon>Bacteria</taxon>
        <taxon>Pseudomonadati</taxon>
        <taxon>Pseudomonadota</taxon>
        <taxon>Alphaproteobacteria</taxon>
        <taxon>Hyphomicrobiales</taxon>
        <taxon>Kaistiaceae</taxon>
        <taxon>Bauldia</taxon>
    </lineage>
</organism>
<keyword evidence="7" id="KW-1185">Reference proteome</keyword>
<dbReference type="Pfam" id="PF00392">
    <property type="entry name" value="GntR"/>
    <property type="match status" value="1"/>
</dbReference>
<dbReference type="OrthoDB" id="9028214at2"/>
<dbReference type="InterPro" id="IPR000524">
    <property type="entry name" value="Tscrpt_reg_HTH_GntR"/>
</dbReference>
<evidence type="ECO:0000259" key="5">
    <source>
        <dbReference type="PROSITE" id="PS50949"/>
    </source>
</evidence>
<keyword evidence="2 6" id="KW-0238">DNA-binding</keyword>
<dbReference type="PANTHER" id="PTHR43537:SF5">
    <property type="entry name" value="UXU OPERON TRANSCRIPTIONAL REGULATOR"/>
    <property type="match status" value="1"/>
</dbReference>
<keyword evidence="3" id="KW-0804">Transcription</keyword>
<dbReference type="InterPro" id="IPR011711">
    <property type="entry name" value="GntR_C"/>
</dbReference>
<evidence type="ECO:0000256" key="2">
    <source>
        <dbReference type="ARBA" id="ARBA00023125"/>
    </source>
</evidence>
<feature type="domain" description="HTH gntR-type" evidence="5">
    <location>
        <begin position="38"/>
        <end position="108"/>
    </location>
</feature>
<dbReference type="SUPFAM" id="SSF48008">
    <property type="entry name" value="GntR ligand-binding domain-like"/>
    <property type="match status" value="1"/>
</dbReference>
<dbReference type="Pfam" id="PF07729">
    <property type="entry name" value="FCD"/>
    <property type="match status" value="1"/>
</dbReference>
<proteinExistence type="predicted"/>
<evidence type="ECO:0000313" key="6">
    <source>
        <dbReference type="EMBL" id="SDB04185.1"/>
    </source>
</evidence>